<feature type="domain" description="Heparinase II/III-like C-terminal" evidence="6">
    <location>
        <begin position="681"/>
        <end position="883"/>
    </location>
</feature>
<comment type="subcellular location">
    <subcellularLocation>
        <location evidence="1">Periplasm</location>
    </subcellularLocation>
</comment>
<dbReference type="RefSeq" id="WP_181050436.1">
    <property type="nucleotide sequence ID" value="NZ_JACDXJ010000001.1"/>
</dbReference>
<dbReference type="InterPro" id="IPR012480">
    <property type="entry name" value="Hepar_II_III_C"/>
</dbReference>
<dbReference type="EMBL" id="JACDXJ010000001">
    <property type="protein sequence ID" value="MBA1154740.1"/>
    <property type="molecule type" value="Genomic_DNA"/>
</dbReference>
<feature type="region of interest" description="Disordered" evidence="5">
    <location>
        <begin position="1"/>
        <end position="24"/>
    </location>
</feature>
<keyword evidence="2" id="KW-0732">Signal</keyword>
<dbReference type="GO" id="GO:0016829">
    <property type="term" value="F:lyase activity"/>
    <property type="evidence" value="ECO:0007669"/>
    <property type="project" value="UniProtKB-KW"/>
</dbReference>
<evidence type="ECO:0000256" key="3">
    <source>
        <dbReference type="ARBA" id="ARBA00022764"/>
    </source>
</evidence>
<dbReference type="AlphaFoldDB" id="A0A838BGP3"/>
<keyword evidence="4" id="KW-0456">Lyase</keyword>
<evidence type="ECO:0000256" key="2">
    <source>
        <dbReference type="ARBA" id="ARBA00022729"/>
    </source>
</evidence>
<dbReference type="Gene3D" id="2.70.98.70">
    <property type="match status" value="1"/>
</dbReference>
<protein>
    <submittedName>
        <fullName evidence="7">Heparinase II/III family protein</fullName>
    </submittedName>
</protein>
<dbReference type="InterPro" id="IPR008929">
    <property type="entry name" value="Chondroitin_lyas"/>
</dbReference>
<evidence type="ECO:0000259" key="6">
    <source>
        <dbReference type="Pfam" id="PF07940"/>
    </source>
</evidence>
<dbReference type="GO" id="GO:0042597">
    <property type="term" value="C:periplasmic space"/>
    <property type="evidence" value="ECO:0007669"/>
    <property type="project" value="UniProtKB-SubCell"/>
</dbReference>
<proteinExistence type="predicted"/>
<evidence type="ECO:0000256" key="1">
    <source>
        <dbReference type="ARBA" id="ARBA00004418"/>
    </source>
</evidence>
<organism evidence="7 8">
    <name type="scientific">Microvirga mediterraneensis</name>
    <dbReference type="NCBI Taxonomy" id="2754695"/>
    <lineage>
        <taxon>Bacteria</taxon>
        <taxon>Pseudomonadati</taxon>
        <taxon>Pseudomonadota</taxon>
        <taxon>Alphaproteobacteria</taxon>
        <taxon>Hyphomicrobiales</taxon>
        <taxon>Methylobacteriaceae</taxon>
        <taxon>Microvirga</taxon>
    </lineage>
</organism>
<evidence type="ECO:0000256" key="4">
    <source>
        <dbReference type="ARBA" id="ARBA00023239"/>
    </source>
</evidence>
<evidence type="ECO:0000256" key="5">
    <source>
        <dbReference type="SAM" id="MobiDB-lite"/>
    </source>
</evidence>
<gene>
    <name evidence="7" type="ORF">H0S73_01190</name>
</gene>
<dbReference type="PANTHER" id="PTHR39210">
    <property type="entry name" value="HEPARIN-SULFATE LYASE"/>
    <property type="match status" value="1"/>
</dbReference>
<sequence length="932" mass="102529">MPEVRHISSAPRDQAAEGSNGDTHVVANHNRWSRVVFDVRDVSSDTWCEVGFEIAWHPEEEARPVHDFASVGIDFMAGDGSSIDFAYVPGLSRTQIDPHSHYISGPAYYDRSSDHSHSARVLFNVFIPAPARHLTLTIRSWRNSHPFTIRDLKVRQSAQTSLPAPAEPTGLQAEDKPVPASRRAWWNLSTTPHWLNYGVAPGHPLIVRGQLINSGKASDGALARIIFRDAKGKQLPPPYDGITSLPAYGPVLDIPIHRQARRFTLELEPPSGAATVELGFQVSEDESQISLVTPLEVSIGDDLLLENILGDAISNSLSFVEKVYDRLHVQVYPETQRMPASLIDKSIDPSNLGPLFTFHDRLRAIQLGEALAITDGRLTLCGLEPWPLPESFEWTEDPYKSPAWRVEFQSLSWLLDLATRPDLGGPARAVDLALSWVRSNPWDEPKDALSTYPRSMATRTEVLLHLLALTAASKNGKDIKRRQALFAEIIRYGFALSEIASQNIFSPSLIQLRTACALLAVARANPLFPLASYWASIALAQLSAGFEQLIGPDGSSVEQSLHDRLEMISIGLLLAHSLKDSPEAREFRERLTVRLSAGLKVIVGMTDPGGVLPPLGDTPRGYHHASWLRRLISSYGRPLLADAELAQELSYPTGPRMFTSEGDGIVVLRDYERKPHWSYFCASFGEQRHENGHFNCSSFVYTARGTRWITDPGGSSLHDTGSIRHFLTSSRAHNIAGPDGRDQSSGHGWIEARTSFNHANIIRIGTNVYGPGYDHARVFICLDNLSAIAVFDCFRGSGASLSFVGNLHFEENVAVALTSSNLAIGFHGKNRLRMVPHAVAGEYNGMAILNGCNDRRGSLQGFVSHTRGGLRPANVLTYTFSGSGDVCGGMILTISDQGFRRIMDLLATPEVRTMLQMPGRQRSIAPQDPIVS</sequence>
<keyword evidence="8" id="KW-1185">Reference proteome</keyword>
<dbReference type="Pfam" id="PF07940">
    <property type="entry name" value="Hepar_II_III_C"/>
    <property type="match status" value="1"/>
</dbReference>
<reference evidence="7 8" key="1">
    <citation type="submission" date="2020-07" db="EMBL/GenBank/DDBJ databases">
        <title>Draft genome and description of Microvirga mediterraneensis Marseille-Q2068 sp. nov.</title>
        <authorList>
            <person name="Boxberger M."/>
        </authorList>
    </citation>
    <scope>NUCLEOTIDE SEQUENCE [LARGE SCALE GENOMIC DNA]</scope>
    <source>
        <strain evidence="7 8">Marseille-Q2068</strain>
    </source>
</reference>
<dbReference type="Gene3D" id="1.50.10.100">
    <property type="entry name" value="Chondroitin AC/alginate lyase"/>
    <property type="match status" value="1"/>
</dbReference>
<evidence type="ECO:0000313" key="7">
    <source>
        <dbReference type="EMBL" id="MBA1154740.1"/>
    </source>
</evidence>
<dbReference type="Proteomes" id="UP000572984">
    <property type="component" value="Unassembled WGS sequence"/>
</dbReference>
<name>A0A838BGP3_9HYPH</name>
<evidence type="ECO:0000313" key="8">
    <source>
        <dbReference type="Proteomes" id="UP000572984"/>
    </source>
</evidence>
<keyword evidence="3" id="KW-0574">Periplasm</keyword>
<accession>A0A838BGP3</accession>
<comment type="caution">
    <text evidence="7">The sequence shown here is derived from an EMBL/GenBank/DDBJ whole genome shotgun (WGS) entry which is preliminary data.</text>
</comment>
<dbReference type="PANTHER" id="PTHR39210:SF1">
    <property type="entry name" value="HEPARIN-SULFATE LYASE"/>
    <property type="match status" value="1"/>
</dbReference>